<dbReference type="Gene3D" id="3.20.20.40">
    <property type="entry name" value="1, 4-beta cellobiohydrolase"/>
    <property type="match status" value="1"/>
</dbReference>
<feature type="binding site" evidence="9">
    <location>
        <position position="231"/>
    </location>
    <ligand>
        <name>substrate</name>
    </ligand>
</feature>
<proteinExistence type="inferred from homology"/>
<feature type="binding site" evidence="9">
    <location>
        <position position="86"/>
    </location>
    <ligand>
        <name>substrate</name>
    </ligand>
</feature>
<evidence type="ECO:0000256" key="7">
    <source>
        <dbReference type="ARBA" id="ARBA00023326"/>
    </source>
</evidence>
<evidence type="ECO:0000256" key="3">
    <source>
        <dbReference type="ARBA" id="ARBA00023001"/>
    </source>
</evidence>
<evidence type="ECO:0000256" key="6">
    <source>
        <dbReference type="ARBA" id="ARBA00023295"/>
    </source>
</evidence>
<dbReference type="PIRSF" id="PIRSF001100">
    <property type="entry name" value="Beta_cellobiohydrolase"/>
    <property type="match status" value="1"/>
</dbReference>
<keyword evidence="6 12" id="KW-0326">Glycosidase</keyword>
<dbReference type="Pfam" id="PF01341">
    <property type="entry name" value="Glyco_hydro_6"/>
    <property type="match status" value="1"/>
</dbReference>
<evidence type="ECO:0000256" key="2">
    <source>
        <dbReference type="ARBA" id="ARBA00022801"/>
    </source>
</evidence>
<dbReference type="EC" id="3.2.1.-" evidence="12"/>
<keyword evidence="5 12" id="KW-0119">Carbohydrate metabolism</keyword>
<dbReference type="GO" id="GO:0030245">
    <property type="term" value="P:cellulose catabolic process"/>
    <property type="evidence" value="ECO:0007669"/>
    <property type="project" value="UniProtKB-KW"/>
</dbReference>
<keyword evidence="13" id="KW-0472">Membrane</keyword>
<evidence type="ECO:0000256" key="10">
    <source>
        <dbReference type="PROSITE-ProRule" id="PRU10056"/>
    </source>
</evidence>
<evidence type="ECO:0000256" key="1">
    <source>
        <dbReference type="ARBA" id="ARBA00022729"/>
    </source>
</evidence>
<reference evidence="14" key="1">
    <citation type="submission" date="2024-05" db="EMBL/GenBank/DDBJ databases">
        <title>Herbiconiux sp. A18JL235.</title>
        <authorList>
            <person name="Zhang G."/>
        </authorList>
    </citation>
    <scope>NUCLEOTIDE SEQUENCE</scope>
    <source>
        <strain evidence="14">A18JL235</strain>
    </source>
</reference>
<evidence type="ECO:0000313" key="14">
    <source>
        <dbReference type="EMBL" id="XDI06351.1"/>
    </source>
</evidence>
<sequence>MPRVLPRIGLAVAIVAIVGVLAAMVIGVGGILSQGGVASDNPFAGKTLFVDPASKAATAAAEEKKAGDEGDAAVFTRIAEVPTAIWLTPEKHPIDDVGGYASKLVDEAAKLKATPVFVVYGIPNRDCGNQSAGGLSNDDYPVWVKEIADSLEGSDSVIILEPDALALADECDNVDERLVQVGDSVDTLVAAGLTVYIDAGHSNWGPAAEMADLLNRAGVERARGFSTNVSNYNTTDREQYYANSISALTNGAHYVIDTGRNGAGSNGEWCNPPGRALGATPEPAKSGSAQDATLWVKPPGESDGECNGGPAAGEWWNENALELAKNAGW</sequence>
<keyword evidence="3 12" id="KW-0136">Cellulose degradation</keyword>
<accession>A0AB39BJP0</accession>
<feature type="transmembrane region" description="Helical" evidence="13">
    <location>
        <begin position="12"/>
        <end position="32"/>
    </location>
</feature>
<feature type="active site" description="Proton donor" evidence="8 11">
    <location>
        <position position="163"/>
    </location>
</feature>
<evidence type="ECO:0000256" key="11">
    <source>
        <dbReference type="PROSITE-ProRule" id="PRU10057"/>
    </source>
</evidence>
<evidence type="ECO:0000256" key="5">
    <source>
        <dbReference type="ARBA" id="ARBA00023277"/>
    </source>
</evidence>
<feature type="binding site" evidence="9">
    <location>
        <position position="301"/>
    </location>
    <ligand>
        <name>substrate</name>
    </ligand>
</feature>
<dbReference type="AlphaFoldDB" id="A0AB39BJP0"/>
<keyword evidence="13" id="KW-0812">Transmembrane</keyword>
<dbReference type="EMBL" id="CP162511">
    <property type="protein sequence ID" value="XDI06351.1"/>
    <property type="molecule type" value="Genomic_DNA"/>
</dbReference>
<name>A0AB39BJP0_9MICO</name>
<dbReference type="InterPro" id="IPR016288">
    <property type="entry name" value="Beta_cellobiohydrolase"/>
</dbReference>
<evidence type="ECO:0000256" key="9">
    <source>
        <dbReference type="PIRSR" id="PIRSR001100-2"/>
    </source>
</evidence>
<feature type="binding site" evidence="9">
    <location>
        <position position="297"/>
    </location>
    <ligand>
        <name>substrate</name>
    </ligand>
</feature>
<evidence type="ECO:0000256" key="4">
    <source>
        <dbReference type="ARBA" id="ARBA00023157"/>
    </source>
</evidence>
<keyword evidence="2 12" id="KW-0378">Hydrolase</keyword>
<feature type="binding site" evidence="9">
    <location>
        <position position="269"/>
    </location>
    <ligand>
        <name>substrate</name>
    </ligand>
</feature>
<dbReference type="GO" id="GO:0004553">
    <property type="term" value="F:hydrolase activity, hydrolyzing O-glycosyl compounds"/>
    <property type="evidence" value="ECO:0007669"/>
    <property type="project" value="InterPro"/>
</dbReference>
<keyword evidence="1" id="KW-0732">Signal</keyword>
<organism evidence="14">
    <name type="scientific">Herbiconiux sp. A18JL235</name>
    <dbReference type="NCBI Taxonomy" id="3152363"/>
    <lineage>
        <taxon>Bacteria</taxon>
        <taxon>Bacillati</taxon>
        <taxon>Actinomycetota</taxon>
        <taxon>Actinomycetes</taxon>
        <taxon>Micrococcales</taxon>
        <taxon>Microbacteriaceae</taxon>
        <taxon>Herbiconiux</taxon>
    </lineage>
</organism>
<dbReference type="InterPro" id="IPR036434">
    <property type="entry name" value="Beta_cellobiohydrolase_sf"/>
</dbReference>
<evidence type="ECO:0000256" key="12">
    <source>
        <dbReference type="RuleBase" id="RU361186"/>
    </source>
</evidence>
<evidence type="ECO:0000256" key="8">
    <source>
        <dbReference type="PIRSR" id="PIRSR001100-1"/>
    </source>
</evidence>
<dbReference type="InterPro" id="IPR001524">
    <property type="entry name" value="Glyco_hydro_6_CS"/>
</dbReference>
<feature type="binding site" evidence="9">
    <location>
        <position position="204"/>
    </location>
    <ligand>
        <name>substrate</name>
    </ligand>
</feature>
<protein>
    <recommendedName>
        <fullName evidence="12">Glucanase</fullName>
        <ecNumber evidence="12">3.2.1.-</ecNumber>
    </recommendedName>
</protein>
<keyword evidence="7 12" id="KW-0624">Polysaccharide degradation</keyword>
<keyword evidence="13" id="KW-1133">Transmembrane helix</keyword>
<dbReference type="PRINTS" id="PR00733">
    <property type="entry name" value="GLHYDRLASE6"/>
</dbReference>
<keyword evidence="4" id="KW-1015">Disulfide bond</keyword>
<dbReference type="PANTHER" id="PTHR34876">
    <property type="match status" value="1"/>
</dbReference>
<dbReference type="PROSITE" id="PS00655">
    <property type="entry name" value="GLYCOSYL_HYDROL_F6_1"/>
    <property type="match status" value="1"/>
</dbReference>
<dbReference type="PANTHER" id="PTHR34876:SF4">
    <property type="entry name" value="1,4-BETA-D-GLUCAN CELLOBIOHYDROLASE C-RELATED"/>
    <property type="match status" value="1"/>
</dbReference>
<dbReference type="SUPFAM" id="SSF51989">
    <property type="entry name" value="Glycosyl hydrolases family 6, cellulases"/>
    <property type="match status" value="1"/>
</dbReference>
<dbReference type="PROSITE" id="PS00656">
    <property type="entry name" value="GLYCOSYL_HYDROL_F6_2"/>
    <property type="match status" value="1"/>
</dbReference>
<dbReference type="RefSeq" id="WP_368498733.1">
    <property type="nucleotide sequence ID" value="NZ_CP162511.1"/>
</dbReference>
<feature type="active site" description="Proton acceptor" evidence="8">
    <location>
        <position position="303"/>
    </location>
</feature>
<evidence type="ECO:0000256" key="13">
    <source>
        <dbReference type="SAM" id="Phobius"/>
    </source>
</evidence>
<feature type="binding site" evidence="9">
    <location>
        <position position="201"/>
    </location>
    <ligand>
        <name>substrate</name>
    </ligand>
</feature>
<feature type="active site" evidence="10">
    <location>
        <position position="126"/>
    </location>
</feature>
<gene>
    <name evidence="14" type="ORF">ABFY20_04440</name>
</gene>
<comment type="similarity">
    <text evidence="12">Belongs to the glycosyl hydrolase family 6.</text>
</comment>